<dbReference type="EMBL" id="JANPWB010000007">
    <property type="protein sequence ID" value="KAJ1171772.1"/>
    <property type="molecule type" value="Genomic_DNA"/>
</dbReference>
<dbReference type="Proteomes" id="UP001066276">
    <property type="component" value="Chromosome 4_1"/>
</dbReference>
<accession>A0AAV7T5D4</accession>
<keyword evidence="2" id="KW-1185">Reference proteome</keyword>
<feature type="non-terminal residue" evidence="1">
    <location>
        <position position="49"/>
    </location>
</feature>
<comment type="caution">
    <text evidence="1">The sequence shown here is derived from an EMBL/GenBank/DDBJ whole genome shotgun (WGS) entry which is preliminary data.</text>
</comment>
<organism evidence="1 2">
    <name type="scientific">Pleurodeles waltl</name>
    <name type="common">Iberian ribbed newt</name>
    <dbReference type="NCBI Taxonomy" id="8319"/>
    <lineage>
        <taxon>Eukaryota</taxon>
        <taxon>Metazoa</taxon>
        <taxon>Chordata</taxon>
        <taxon>Craniata</taxon>
        <taxon>Vertebrata</taxon>
        <taxon>Euteleostomi</taxon>
        <taxon>Amphibia</taxon>
        <taxon>Batrachia</taxon>
        <taxon>Caudata</taxon>
        <taxon>Salamandroidea</taxon>
        <taxon>Salamandridae</taxon>
        <taxon>Pleurodelinae</taxon>
        <taxon>Pleurodeles</taxon>
    </lineage>
</organism>
<sequence>ERDGAEVLQVAWVSRRFLQQGVDFSVFPALGEGGRRKRGVDDGLEVRAM</sequence>
<name>A0AAV7T5D4_PLEWA</name>
<dbReference type="AlphaFoldDB" id="A0AAV7T5D4"/>
<evidence type="ECO:0000313" key="1">
    <source>
        <dbReference type="EMBL" id="KAJ1171772.1"/>
    </source>
</evidence>
<reference evidence="1" key="1">
    <citation type="journal article" date="2022" name="bioRxiv">
        <title>Sequencing and chromosome-scale assembly of the giantPleurodeles waltlgenome.</title>
        <authorList>
            <person name="Brown T."/>
            <person name="Elewa A."/>
            <person name="Iarovenko S."/>
            <person name="Subramanian E."/>
            <person name="Araus A.J."/>
            <person name="Petzold A."/>
            <person name="Susuki M."/>
            <person name="Suzuki K.-i.T."/>
            <person name="Hayashi T."/>
            <person name="Toyoda A."/>
            <person name="Oliveira C."/>
            <person name="Osipova E."/>
            <person name="Leigh N.D."/>
            <person name="Simon A."/>
            <person name="Yun M.H."/>
        </authorList>
    </citation>
    <scope>NUCLEOTIDE SEQUENCE</scope>
    <source>
        <strain evidence="1">20211129_DDA</strain>
        <tissue evidence="1">Liver</tissue>
    </source>
</reference>
<evidence type="ECO:0000313" key="2">
    <source>
        <dbReference type="Proteomes" id="UP001066276"/>
    </source>
</evidence>
<gene>
    <name evidence="1" type="ORF">NDU88_003630</name>
</gene>
<protein>
    <submittedName>
        <fullName evidence="1">Uncharacterized protein</fullName>
    </submittedName>
</protein>
<feature type="non-terminal residue" evidence="1">
    <location>
        <position position="1"/>
    </location>
</feature>
<proteinExistence type="predicted"/>